<dbReference type="Proteomes" id="UP001168098">
    <property type="component" value="Unassembled WGS sequence"/>
</dbReference>
<dbReference type="SMART" id="SM00298">
    <property type="entry name" value="CHROMO"/>
    <property type="match status" value="1"/>
</dbReference>
<dbReference type="InterPro" id="IPR045358">
    <property type="entry name" value="Ty3_capsid"/>
</dbReference>
<dbReference type="EMBL" id="JARBHA010000017">
    <property type="protein sequence ID" value="KAJ9678265.1"/>
    <property type="molecule type" value="Genomic_DNA"/>
</dbReference>
<dbReference type="Pfam" id="PF19259">
    <property type="entry name" value="Ty3_capsid"/>
    <property type="match status" value="1"/>
</dbReference>
<feature type="compositionally biased region" description="Basic and acidic residues" evidence="1">
    <location>
        <begin position="353"/>
        <end position="362"/>
    </location>
</feature>
<dbReference type="InterPro" id="IPR023780">
    <property type="entry name" value="Chromo_domain"/>
</dbReference>
<protein>
    <recommendedName>
        <fullName evidence="2">Chromo domain-containing protein</fullName>
    </recommendedName>
</protein>
<dbReference type="InterPro" id="IPR016197">
    <property type="entry name" value="Chromo-like_dom_sf"/>
</dbReference>
<sequence>MSGSNMDETSEQTRGRETEPTARGRGRKDKSRDAISNMEARLAKVELAMADTREGVDLIEQGMEKGLEDLREQIQDLREGMLSSQVQPVSHEEFRSFQDKVMNMFASVESRMEALAARMEARDQEIWQELAIYKAAVSAQVMATQGASRVEVPKPQGFSGKRDAKELDNFLWHMERYFEAIALIDEAAKVRTATLYLTDTATLWWRRRFADMEKGICTIETWEDFKREIKRQFYPEDVAYLARKNMRRLKHTGSIRDYVKEFSSLMLEIPNMTEEELLFNFMDNLQGWAEQELRRRGVQDLATAMAIAESLMDYKRGDSSKDESLEDSHTTGGGDEASRDHYAPRMGSGKTPNVREGKGKAERKEFTPKIKCFLCDGPHWARDCPKRKALNAMIEEMEQEDEAHMGSMQLLGALQFNPKPSTPKTSLLSGVQVKEVKGERAEVARTHMDEVTKGKVNSMGKRKQNSKHRKCTGLHPSKASREKKVKNILAERVTRRQGVPPVIEYLVRWKGLPKGQASWEHADALRRFWKHIERFQKEATTRTSTA</sequence>
<dbReference type="Gene3D" id="2.40.50.40">
    <property type="match status" value="1"/>
</dbReference>
<feature type="region of interest" description="Disordered" evidence="1">
    <location>
        <begin position="316"/>
        <end position="362"/>
    </location>
</feature>
<reference evidence="3 4" key="1">
    <citation type="journal article" date="2023" name="BMC Biotechnol.">
        <title>Vitis rotundifolia cv Carlos genome sequencing.</title>
        <authorList>
            <person name="Huff M."/>
            <person name="Hulse-Kemp A."/>
            <person name="Scheffler B."/>
            <person name="Youngblood R."/>
            <person name="Simpson S."/>
            <person name="Babiker E."/>
            <person name="Staton M."/>
        </authorList>
    </citation>
    <scope>NUCLEOTIDE SEQUENCE [LARGE SCALE GENOMIC DNA]</scope>
    <source>
        <tissue evidence="3">Leaf</tissue>
    </source>
</reference>
<dbReference type="PROSITE" id="PS50013">
    <property type="entry name" value="CHROMO_2"/>
    <property type="match status" value="1"/>
</dbReference>
<keyword evidence="4" id="KW-1185">Reference proteome</keyword>
<evidence type="ECO:0000313" key="3">
    <source>
        <dbReference type="EMBL" id="KAJ9678265.1"/>
    </source>
</evidence>
<name>A0AA39DC84_VITRO</name>
<feature type="region of interest" description="Disordered" evidence="1">
    <location>
        <begin position="1"/>
        <end position="35"/>
    </location>
</feature>
<feature type="compositionally biased region" description="Basic and acidic residues" evidence="1">
    <location>
        <begin position="11"/>
        <end position="22"/>
    </location>
</feature>
<organism evidence="3 4">
    <name type="scientific">Vitis rotundifolia</name>
    <name type="common">Muscadine grape</name>
    <dbReference type="NCBI Taxonomy" id="103349"/>
    <lineage>
        <taxon>Eukaryota</taxon>
        <taxon>Viridiplantae</taxon>
        <taxon>Streptophyta</taxon>
        <taxon>Embryophyta</taxon>
        <taxon>Tracheophyta</taxon>
        <taxon>Spermatophyta</taxon>
        <taxon>Magnoliopsida</taxon>
        <taxon>eudicotyledons</taxon>
        <taxon>Gunneridae</taxon>
        <taxon>Pentapetalae</taxon>
        <taxon>rosids</taxon>
        <taxon>Vitales</taxon>
        <taxon>Vitaceae</taxon>
        <taxon>Viteae</taxon>
        <taxon>Vitis</taxon>
    </lineage>
</organism>
<gene>
    <name evidence="3" type="ORF">PVL29_023000</name>
</gene>
<evidence type="ECO:0000313" key="4">
    <source>
        <dbReference type="Proteomes" id="UP001168098"/>
    </source>
</evidence>
<dbReference type="InterPro" id="IPR000953">
    <property type="entry name" value="Chromo/chromo_shadow_dom"/>
</dbReference>
<dbReference type="Pfam" id="PF00385">
    <property type="entry name" value="Chromo"/>
    <property type="match status" value="1"/>
</dbReference>
<dbReference type="AlphaFoldDB" id="A0AA39DC84"/>
<feature type="domain" description="Chromo" evidence="2">
    <location>
        <begin position="483"/>
        <end position="546"/>
    </location>
</feature>
<feature type="compositionally biased region" description="Basic residues" evidence="1">
    <location>
        <begin position="460"/>
        <end position="472"/>
    </location>
</feature>
<accession>A0AA39DC84</accession>
<proteinExistence type="predicted"/>
<feature type="region of interest" description="Disordered" evidence="1">
    <location>
        <begin position="456"/>
        <end position="481"/>
    </location>
</feature>
<evidence type="ECO:0000259" key="2">
    <source>
        <dbReference type="PROSITE" id="PS50013"/>
    </source>
</evidence>
<feature type="compositionally biased region" description="Basic and acidic residues" evidence="1">
    <location>
        <begin position="316"/>
        <end position="329"/>
    </location>
</feature>
<dbReference type="SUPFAM" id="SSF54160">
    <property type="entry name" value="Chromo domain-like"/>
    <property type="match status" value="1"/>
</dbReference>
<evidence type="ECO:0000256" key="1">
    <source>
        <dbReference type="SAM" id="MobiDB-lite"/>
    </source>
</evidence>
<comment type="caution">
    <text evidence="3">The sequence shown here is derived from an EMBL/GenBank/DDBJ whole genome shotgun (WGS) entry which is preliminary data.</text>
</comment>